<name>A0A1B2HTF8_9PSEU</name>
<dbReference type="KEGG" id="led:BBK82_38590"/>
<dbReference type="Gene3D" id="1.25.40.10">
    <property type="entry name" value="Tetratricopeptide repeat domain"/>
    <property type="match status" value="1"/>
</dbReference>
<keyword evidence="2" id="KW-1185">Reference proteome</keyword>
<evidence type="ECO:0008006" key="3">
    <source>
        <dbReference type="Google" id="ProtNLM"/>
    </source>
</evidence>
<dbReference type="EMBL" id="CP016793">
    <property type="protein sequence ID" value="ANZ41016.1"/>
    <property type="molecule type" value="Genomic_DNA"/>
</dbReference>
<evidence type="ECO:0000313" key="2">
    <source>
        <dbReference type="Proteomes" id="UP000093053"/>
    </source>
</evidence>
<dbReference type="SUPFAM" id="SSF48452">
    <property type="entry name" value="TPR-like"/>
    <property type="match status" value="1"/>
</dbReference>
<gene>
    <name evidence="1" type="ORF">BBK82_38590</name>
</gene>
<reference evidence="1 2" key="1">
    <citation type="submission" date="2016-07" db="EMBL/GenBank/DDBJ databases">
        <title>Complete genome sequence of the Lentzea guizhouensis DHS C013.</title>
        <authorList>
            <person name="Cao C."/>
        </authorList>
    </citation>
    <scope>NUCLEOTIDE SEQUENCE [LARGE SCALE GENOMIC DNA]</scope>
    <source>
        <strain evidence="1 2">DHS C013</strain>
    </source>
</reference>
<proteinExistence type="predicted"/>
<dbReference type="Proteomes" id="UP000093053">
    <property type="component" value="Chromosome"/>
</dbReference>
<dbReference type="AlphaFoldDB" id="A0A1B2HTF8"/>
<sequence>MGDDPRVVPIAARMSSTADPALALRCLDLAVPIATDDLGLRRTRASLRWELGRYTDELLDDLAVLSRHGDRSERLTALRRSAEVHRARGNPAEAAKALYSATRLAPGDLNLLLSYRRCWLELDRSHEADQTHAEALRRIGRMRESQLLTTEEAELWRSRFAEQPH</sequence>
<evidence type="ECO:0000313" key="1">
    <source>
        <dbReference type="EMBL" id="ANZ41016.1"/>
    </source>
</evidence>
<dbReference type="STRING" id="1586287.BBK82_38590"/>
<protein>
    <recommendedName>
        <fullName evidence="3">Bacterial transcriptional activator domain-containing protein</fullName>
    </recommendedName>
</protein>
<accession>A0A1B2HTF8</accession>
<dbReference type="RefSeq" id="WP_065919353.1">
    <property type="nucleotide sequence ID" value="NZ_CP016793.1"/>
</dbReference>
<dbReference type="InterPro" id="IPR011990">
    <property type="entry name" value="TPR-like_helical_dom_sf"/>
</dbReference>
<organism evidence="1 2">
    <name type="scientific">Lentzea guizhouensis</name>
    <dbReference type="NCBI Taxonomy" id="1586287"/>
    <lineage>
        <taxon>Bacteria</taxon>
        <taxon>Bacillati</taxon>
        <taxon>Actinomycetota</taxon>
        <taxon>Actinomycetes</taxon>
        <taxon>Pseudonocardiales</taxon>
        <taxon>Pseudonocardiaceae</taxon>
        <taxon>Lentzea</taxon>
    </lineage>
</organism>